<feature type="signal peptide" evidence="1">
    <location>
        <begin position="1"/>
        <end position="25"/>
    </location>
</feature>
<evidence type="ECO:0000256" key="1">
    <source>
        <dbReference type="SAM" id="SignalP"/>
    </source>
</evidence>
<proteinExistence type="predicted"/>
<accession>H0HLU4</accession>
<gene>
    <name evidence="2" type="ORF">MAXJ12_05538</name>
</gene>
<evidence type="ECO:0000313" key="2">
    <source>
        <dbReference type="EMBL" id="EHK58352.1"/>
    </source>
</evidence>
<sequence length="100" mass="10251">MARTLRIIAAAAASAMLLPLASASAEVPCAERGEIVKKLSDEYKEKAQAVGVINPDAVVEIFVSENGTWTILATGTDGKSCVLSAGEGFDGNLMAALPDA</sequence>
<name>H0HLU4_9HYPH</name>
<dbReference type="Proteomes" id="UP000003250">
    <property type="component" value="Unassembled WGS sequence"/>
</dbReference>
<protein>
    <submittedName>
        <fullName evidence="2">Uncharacterized protein</fullName>
    </submittedName>
</protein>
<feature type="chain" id="PRO_5003534061" evidence="1">
    <location>
        <begin position="26"/>
        <end position="100"/>
    </location>
</feature>
<keyword evidence="1" id="KW-0732">Signal</keyword>
<reference evidence="2 3" key="1">
    <citation type="journal article" date="2012" name="J. Bacteriol.">
        <title>Draft Genome Sequence of Mesorhizobium alhagi CCNWXJ12-2T, a Novel Salt-Resistant Species Isolated from the Desert of Northwestern China.</title>
        <authorList>
            <person name="Zhou M."/>
            <person name="Chen W."/>
            <person name="Chen H."/>
            <person name="Wei G."/>
        </authorList>
    </citation>
    <scope>NUCLEOTIDE SEQUENCE [LARGE SCALE GENOMIC DNA]</scope>
    <source>
        <strain evidence="2 3">CCNWXJ12-2</strain>
    </source>
</reference>
<dbReference type="RefSeq" id="WP_008834756.1">
    <property type="nucleotide sequence ID" value="NZ_AHAM01000035.1"/>
</dbReference>
<keyword evidence="3" id="KW-1185">Reference proteome</keyword>
<organism evidence="2 3">
    <name type="scientific">Mesorhizobium alhagi CCNWXJ12-2</name>
    <dbReference type="NCBI Taxonomy" id="1107882"/>
    <lineage>
        <taxon>Bacteria</taxon>
        <taxon>Pseudomonadati</taxon>
        <taxon>Pseudomonadota</taxon>
        <taxon>Alphaproteobacteria</taxon>
        <taxon>Hyphomicrobiales</taxon>
        <taxon>Phyllobacteriaceae</taxon>
        <taxon>Allomesorhizobium</taxon>
    </lineage>
</organism>
<evidence type="ECO:0000313" key="3">
    <source>
        <dbReference type="Proteomes" id="UP000003250"/>
    </source>
</evidence>
<dbReference type="EMBL" id="AHAM01000035">
    <property type="protein sequence ID" value="EHK58352.1"/>
    <property type="molecule type" value="Genomic_DNA"/>
</dbReference>
<dbReference type="AlphaFoldDB" id="H0HLU4"/>
<dbReference type="OrthoDB" id="9810895at2"/>
<dbReference type="PATRIC" id="fig|1107882.3.peg.1095"/>